<name>A0A7L2J0A0_CINMU</name>
<evidence type="ECO:0000313" key="2">
    <source>
        <dbReference type="EMBL" id="NXR16722.1"/>
    </source>
</evidence>
<feature type="compositionally biased region" description="Basic and acidic residues" evidence="1">
    <location>
        <begin position="138"/>
        <end position="149"/>
    </location>
</feature>
<feature type="region of interest" description="Disordered" evidence="1">
    <location>
        <begin position="1"/>
        <end position="149"/>
    </location>
</feature>
<feature type="compositionally biased region" description="Polar residues" evidence="1">
    <location>
        <begin position="34"/>
        <end position="46"/>
    </location>
</feature>
<sequence length="149" mass="16198">ATQANEPKPSAFKPPLAQKPSLSNEVSQKEDTSNKSGFLQRQSGPGTNIHARQEAKEMGENSNSAAEAAGSHFPRRVLKPAVRRSNSSKEAPKTVEENTEQKGISAAKNIFQNKINQEKTRPSHKSHRMNMALAAGRPSDEPQEKGDGK</sequence>
<dbReference type="OrthoDB" id="9396701at2759"/>
<dbReference type="AlphaFoldDB" id="A0A7L2J0A0"/>
<gene>
    <name evidence="2" type="primary">Fyb1</name>
    <name evidence="2" type="ORF">CINMEX_R15104</name>
</gene>
<comment type="caution">
    <text evidence="2">The sequence shown here is derived from an EMBL/GenBank/DDBJ whole genome shotgun (WGS) entry which is preliminary data.</text>
</comment>
<feature type="non-terminal residue" evidence="2">
    <location>
        <position position="1"/>
    </location>
</feature>
<accession>A0A7L2J0A0</accession>
<feature type="compositionally biased region" description="Low complexity" evidence="1">
    <location>
        <begin position="60"/>
        <end position="71"/>
    </location>
</feature>
<proteinExistence type="predicted"/>
<feature type="compositionally biased region" description="Basic and acidic residues" evidence="1">
    <location>
        <begin position="90"/>
        <end position="100"/>
    </location>
</feature>
<protein>
    <submittedName>
        <fullName evidence="2">FYB1 protein</fullName>
    </submittedName>
</protein>
<dbReference type="EMBL" id="VWYM01000315">
    <property type="protein sequence ID" value="NXR16722.1"/>
    <property type="molecule type" value="Genomic_DNA"/>
</dbReference>
<evidence type="ECO:0000313" key="3">
    <source>
        <dbReference type="Proteomes" id="UP000590623"/>
    </source>
</evidence>
<reference evidence="2 3" key="1">
    <citation type="submission" date="2019-09" db="EMBL/GenBank/DDBJ databases">
        <title>Bird 10,000 Genomes (B10K) Project - Family phase.</title>
        <authorList>
            <person name="Zhang G."/>
        </authorList>
    </citation>
    <scope>NUCLEOTIDE SEQUENCE [LARGE SCALE GENOMIC DNA]</scope>
    <source>
        <strain evidence="2">B10K-DU-001-77</strain>
        <tissue evidence="2">Muscle</tissue>
    </source>
</reference>
<dbReference type="Proteomes" id="UP000590623">
    <property type="component" value="Unassembled WGS sequence"/>
</dbReference>
<evidence type="ECO:0000256" key="1">
    <source>
        <dbReference type="SAM" id="MobiDB-lite"/>
    </source>
</evidence>
<feature type="non-terminal residue" evidence="2">
    <location>
        <position position="149"/>
    </location>
</feature>
<feature type="compositionally biased region" description="Basic residues" evidence="1">
    <location>
        <begin position="73"/>
        <end position="82"/>
    </location>
</feature>
<keyword evidence="3" id="KW-1185">Reference proteome</keyword>
<organism evidence="2 3">
    <name type="scientific">Cinclus mexicanus</name>
    <name type="common">American dipper</name>
    <dbReference type="NCBI Taxonomy" id="161649"/>
    <lineage>
        <taxon>Eukaryota</taxon>
        <taxon>Metazoa</taxon>
        <taxon>Chordata</taxon>
        <taxon>Craniata</taxon>
        <taxon>Vertebrata</taxon>
        <taxon>Euteleostomi</taxon>
        <taxon>Archelosauria</taxon>
        <taxon>Archosauria</taxon>
        <taxon>Dinosauria</taxon>
        <taxon>Saurischia</taxon>
        <taxon>Theropoda</taxon>
        <taxon>Coelurosauria</taxon>
        <taxon>Aves</taxon>
        <taxon>Neognathae</taxon>
        <taxon>Neoaves</taxon>
        <taxon>Telluraves</taxon>
        <taxon>Australaves</taxon>
        <taxon>Passeriformes</taxon>
        <taxon>Cinclidae</taxon>
        <taxon>Cinclus</taxon>
    </lineage>
</organism>